<dbReference type="GO" id="GO:0016757">
    <property type="term" value="F:glycosyltransferase activity"/>
    <property type="evidence" value="ECO:0007669"/>
    <property type="project" value="UniProtKB-KW"/>
</dbReference>
<gene>
    <name evidence="3" type="ORF">QWT69_11150</name>
</gene>
<dbReference type="Proteomes" id="UP001303902">
    <property type="component" value="Chromosome"/>
</dbReference>
<dbReference type="Pfam" id="PF00534">
    <property type="entry name" value="Glycos_transf_1"/>
    <property type="match status" value="1"/>
</dbReference>
<keyword evidence="4" id="KW-1185">Reference proteome</keyword>
<dbReference type="SUPFAM" id="SSF53756">
    <property type="entry name" value="UDP-Glycosyltransferase/glycogen phosphorylase"/>
    <property type="match status" value="1"/>
</dbReference>
<organism evidence="3 4">
    <name type="scientific">Sporosarcina oncorhynchi</name>
    <dbReference type="NCBI Taxonomy" id="3056444"/>
    <lineage>
        <taxon>Bacteria</taxon>
        <taxon>Bacillati</taxon>
        <taxon>Bacillota</taxon>
        <taxon>Bacilli</taxon>
        <taxon>Bacillales</taxon>
        <taxon>Caryophanaceae</taxon>
        <taxon>Sporosarcina</taxon>
    </lineage>
</organism>
<dbReference type="PANTHER" id="PTHR46401">
    <property type="entry name" value="GLYCOSYLTRANSFERASE WBBK-RELATED"/>
    <property type="match status" value="1"/>
</dbReference>
<evidence type="ECO:0000313" key="4">
    <source>
        <dbReference type="Proteomes" id="UP001303902"/>
    </source>
</evidence>
<dbReference type="InterPro" id="IPR001296">
    <property type="entry name" value="Glyco_trans_1"/>
</dbReference>
<feature type="domain" description="Glycosyl transferase family 1" evidence="2">
    <location>
        <begin position="189"/>
        <end position="336"/>
    </location>
</feature>
<accession>A0ABZ0L1G9</accession>
<dbReference type="Gene3D" id="3.40.50.2000">
    <property type="entry name" value="Glycogen Phosphorylase B"/>
    <property type="match status" value="1"/>
</dbReference>
<dbReference type="RefSeq" id="WP_317965681.1">
    <property type="nucleotide sequence ID" value="NZ_CP129118.1"/>
</dbReference>
<proteinExistence type="predicted"/>
<sequence length="354" mass="40847">MVFDVPAESGGALTILQDFYNDVVQSNNPEIEWYFVVGVPTLKNTANIEVLRFPWIKKSWFHRLFFDIIIAPKMISKFKIDKVLSLQNMIIPRLQCEQTLYVHQALPFIDYKFSFNENKLFWIYQNIIGRGIIRSIKKANQVIVQTEWMKKACVKIAGVNESNIKVIAPKINITDPHYFEPTLNSISTFFYPANSMEYKNHSIIVEASKIVKEFLIDFNVFFTLKGDENPTISALKRQSVENQLPIEFGGSLQRSDVFSYYSKSILLFPSYIETFGLPLVEAKLHRSIIFAADCPFAREILEEYPNAYFFDPFNVDELVDLMKKVLEGEIGYKAINPNFESHSENTSIVNLLAK</sequence>
<keyword evidence="1 3" id="KW-0808">Transferase</keyword>
<dbReference type="PANTHER" id="PTHR46401:SF2">
    <property type="entry name" value="GLYCOSYLTRANSFERASE WBBK-RELATED"/>
    <property type="match status" value="1"/>
</dbReference>
<evidence type="ECO:0000259" key="2">
    <source>
        <dbReference type="Pfam" id="PF00534"/>
    </source>
</evidence>
<keyword evidence="3" id="KW-0328">Glycosyltransferase</keyword>
<name>A0ABZ0L1G9_9BACL</name>
<dbReference type="EC" id="2.4.-.-" evidence="3"/>
<reference evidence="3 4" key="1">
    <citation type="submission" date="2023-06" db="EMBL/GenBank/DDBJ databases">
        <title>Sporosarcina sp. nov., isolated from Korean tranditional fermented seafood 'Jeotgal'.</title>
        <authorList>
            <person name="Yang A.I."/>
            <person name="Shin N.-R."/>
        </authorList>
    </citation>
    <scope>NUCLEOTIDE SEQUENCE [LARGE SCALE GENOMIC DNA]</scope>
    <source>
        <strain evidence="3 4">T2O-4</strain>
    </source>
</reference>
<dbReference type="EMBL" id="CP129118">
    <property type="protein sequence ID" value="WOV86470.1"/>
    <property type="molecule type" value="Genomic_DNA"/>
</dbReference>
<evidence type="ECO:0000256" key="1">
    <source>
        <dbReference type="ARBA" id="ARBA00022679"/>
    </source>
</evidence>
<evidence type="ECO:0000313" key="3">
    <source>
        <dbReference type="EMBL" id="WOV86470.1"/>
    </source>
</evidence>
<protein>
    <submittedName>
        <fullName evidence="3">Glycosyltransferase</fullName>
        <ecNumber evidence="3">2.4.-.-</ecNumber>
    </submittedName>
</protein>